<dbReference type="InterPro" id="IPR017520">
    <property type="entry name" value="CHP03086"/>
</dbReference>
<protein>
    <submittedName>
        <fullName evidence="2">Uncharacterized protein (TIGR03086 family)</fullName>
    </submittedName>
</protein>
<proteinExistence type="predicted"/>
<dbReference type="InterPro" id="IPR034660">
    <property type="entry name" value="DinB/YfiT-like"/>
</dbReference>
<sequence>MSLPTDPLSLLARSLDQAGAVVAGVRDDQAHLPTPCRSWDVTALVEHLVHDLRQFTGRARGDDPDWQAPRESVDGEWVDAFRAGESALLEAWRAAGDLDGTFTTPRGEVTKRFAVSQQTAEFACHAWDLAVATGQSTHLDEEVGLASLTWASTALQPEFRGPESEGKAFGPAVELPEDAPLYDRLAGFFGHHR</sequence>
<name>A0A542ZKP2_9MICO</name>
<evidence type="ECO:0000313" key="2">
    <source>
        <dbReference type="EMBL" id="TQL60923.1"/>
    </source>
</evidence>
<dbReference type="NCBIfam" id="TIGR03083">
    <property type="entry name" value="maleylpyruvate isomerase family mycothiol-dependent enzyme"/>
    <property type="match status" value="1"/>
</dbReference>
<evidence type="ECO:0000313" key="3">
    <source>
        <dbReference type="Proteomes" id="UP000319514"/>
    </source>
</evidence>
<dbReference type="SUPFAM" id="SSF109854">
    <property type="entry name" value="DinB/YfiT-like putative metalloenzymes"/>
    <property type="match status" value="1"/>
</dbReference>
<dbReference type="OrthoDB" id="5185819at2"/>
<evidence type="ECO:0000259" key="1">
    <source>
        <dbReference type="Pfam" id="PF11716"/>
    </source>
</evidence>
<comment type="caution">
    <text evidence="2">The sequence shown here is derived from an EMBL/GenBank/DDBJ whole genome shotgun (WGS) entry which is preliminary data.</text>
</comment>
<dbReference type="EMBL" id="VFOQ01000001">
    <property type="protein sequence ID" value="TQL60923.1"/>
    <property type="molecule type" value="Genomic_DNA"/>
</dbReference>
<reference evidence="2 3" key="1">
    <citation type="submission" date="2019-06" db="EMBL/GenBank/DDBJ databases">
        <title>Sequencing the genomes of 1000 actinobacteria strains.</title>
        <authorList>
            <person name="Klenk H.-P."/>
        </authorList>
    </citation>
    <scope>NUCLEOTIDE SEQUENCE [LARGE SCALE GENOMIC DNA]</scope>
    <source>
        <strain evidence="2 3">DSM 18082</strain>
    </source>
</reference>
<dbReference type="RefSeq" id="WP_141788762.1">
    <property type="nucleotide sequence ID" value="NZ_BAAAKX010000007.1"/>
</dbReference>
<dbReference type="Pfam" id="PF11716">
    <property type="entry name" value="MDMPI_N"/>
    <property type="match status" value="1"/>
</dbReference>
<dbReference type="GO" id="GO:0046872">
    <property type="term" value="F:metal ion binding"/>
    <property type="evidence" value="ECO:0007669"/>
    <property type="project" value="InterPro"/>
</dbReference>
<dbReference type="InterPro" id="IPR017517">
    <property type="entry name" value="Maleyloyr_isom"/>
</dbReference>
<organism evidence="2 3">
    <name type="scientific">Oryzihumus leptocrescens</name>
    <dbReference type="NCBI Taxonomy" id="297536"/>
    <lineage>
        <taxon>Bacteria</taxon>
        <taxon>Bacillati</taxon>
        <taxon>Actinomycetota</taxon>
        <taxon>Actinomycetes</taxon>
        <taxon>Micrococcales</taxon>
        <taxon>Intrasporangiaceae</taxon>
        <taxon>Oryzihumus</taxon>
    </lineage>
</organism>
<accession>A0A542ZKP2</accession>
<feature type="domain" description="Mycothiol-dependent maleylpyruvate isomerase metal-binding" evidence="1">
    <location>
        <begin position="12"/>
        <end position="130"/>
    </location>
</feature>
<keyword evidence="3" id="KW-1185">Reference proteome</keyword>
<dbReference type="Gene3D" id="1.20.120.450">
    <property type="entry name" value="dinb family like domain"/>
    <property type="match status" value="1"/>
</dbReference>
<dbReference type="AlphaFoldDB" id="A0A542ZKP2"/>
<dbReference type="Proteomes" id="UP000319514">
    <property type="component" value="Unassembled WGS sequence"/>
</dbReference>
<dbReference type="InterPro" id="IPR024344">
    <property type="entry name" value="MDMPI_metal-binding"/>
</dbReference>
<dbReference type="NCBIfam" id="TIGR03086">
    <property type="entry name" value="TIGR03086 family metal-binding protein"/>
    <property type="match status" value="1"/>
</dbReference>
<gene>
    <name evidence="2" type="ORF">FB474_2323</name>
</gene>